<feature type="domain" description="Ubiquinol-cytochrome c chaperone" evidence="3">
    <location>
        <begin position="36"/>
        <end position="163"/>
    </location>
</feature>
<evidence type="ECO:0000313" key="4">
    <source>
        <dbReference type="EMBL" id="MDR4306151.1"/>
    </source>
</evidence>
<dbReference type="Pfam" id="PF03981">
    <property type="entry name" value="Ubiq_cyt_C_chap"/>
    <property type="match status" value="1"/>
</dbReference>
<reference evidence="4" key="1">
    <citation type="submission" date="2020-10" db="EMBL/GenBank/DDBJ databases">
        <authorList>
            <person name="Abbas A."/>
            <person name="Razzaq R."/>
            <person name="Waqas M."/>
            <person name="Abbas N."/>
            <person name="Nielsen T.K."/>
            <person name="Hansen L.H."/>
            <person name="Hussain S."/>
            <person name="Shahid M."/>
        </authorList>
    </citation>
    <scope>NUCLEOTIDE SEQUENCE</scope>
    <source>
        <strain evidence="4">S14</strain>
    </source>
</reference>
<dbReference type="InterPro" id="IPR007129">
    <property type="entry name" value="Ubiqinol_cyt_c_chaperone_CPB3"/>
</dbReference>
<dbReference type="InterPro" id="IPR014569">
    <property type="entry name" value="Ubq_cyt-c_CBP3-rel"/>
</dbReference>
<keyword evidence="5" id="KW-1185">Reference proteome</keyword>
<comment type="similarity">
    <text evidence="2">Belongs to the UPF0174 family.</text>
</comment>
<accession>A0ABU1DDH2</accession>
<organism evidence="4 5">
    <name type="scientific">Chelatococcus sambhunathii</name>
    <dbReference type="NCBI Taxonomy" id="363953"/>
    <lineage>
        <taxon>Bacteria</taxon>
        <taxon>Pseudomonadati</taxon>
        <taxon>Pseudomonadota</taxon>
        <taxon>Alphaproteobacteria</taxon>
        <taxon>Hyphomicrobiales</taxon>
        <taxon>Chelatococcaceae</taxon>
        <taxon>Chelatococcus</taxon>
    </lineage>
</organism>
<dbReference type="PIRSF" id="PIRSF032079">
    <property type="entry name" value="UCP032079"/>
    <property type="match status" value="1"/>
</dbReference>
<evidence type="ECO:0000313" key="5">
    <source>
        <dbReference type="Proteomes" id="UP001181622"/>
    </source>
</evidence>
<evidence type="ECO:0000256" key="2">
    <source>
        <dbReference type="ARBA" id="ARBA00006436"/>
    </source>
</evidence>
<dbReference type="PANTHER" id="PTHR12184">
    <property type="entry name" value="UBIQUINOL-CYTOCHROME C REDUCTASE COMPLEX ASSEMBLY FACTOR 1 FAMILY MEMBER"/>
    <property type="match status" value="1"/>
</dbReference>
<dbReference type="InterPro" id="IPR021150">
    <property type="entry name" value="Ubiq_cyt_c_chap"/>
</dbReference>
<comment type="caution">
    <text evidence="4">The sequence shown here is derived from an EMBL/GenBank/DDBJ whole genome shotgun (WGS) entry which is preliminary data.</text>
</comment>
<dbReference type="Proteomes" id="UP001181622">
    <property type="component" value="Unassembled WGS sequence"/>
</dbReference>
<gene>
    <name evidence="4" type="ORF">IHQ68_05910</name>
</gene>
<dbReference type="EMBL" id="JADBEO010000009">
    <property type="protein sequence ID" value="MDR4306151.1"/>
    <property type="molecule type" value="Genomic_DNA"/>
</dbReference>
<protein>
    <submittedName>
        <fullName evidence="4">Ubiquinol-cytochrome C chaperone</fullName>
    </submittedName>
</protein>
<sequence length="180" mass="19272">MFAGLFNKRARPSDDRGEAIYAAIVAAARRPELYRDLGAPDSLPGRFELIVLHAALALRRLRREATQDAAALGQSVFDAMVRTLDANLREIGVGDLSVPKRMKAMAQSFYDGAKAYDAALDAGDEEMLAKALDKNVFGGASPAAALRLARYAVRADADLAARPVDGAGWPAFPPVEEARS</sequence>
<dbReference type="PANTHER" id="PTHR12184:SF1">
    <property type="entry name" value="UBIQUINOL-CYTOCHROME-C REDUCTASE COMPLEX ASSEMBLY FACTOR 1"/>
    <property type="match status" value="1"/>
</dbReference>
<evidence type="ECO:0000259" key="3">
    <source>
        <dbReference type="Pfam" id="PF03981"/>
    </source>
</evidence>
<evidence type="ECO:0000256" key="1">
    <source>
        <dbReference type="ARBA" id="ARBA00006407"/>
    </source>
</evidence>
<dbReference type="RefSeq" id="WP_309389791.1">
    <property type="nucleotide sequence ID" value="NZ_JADBEO010000009.1"/>
</dbReference>
<comment type="similarity">
    <text evidence="1">Belongs to the CBP3 family.</text>
</comment>
<name>A0ABU1DDH2_9HYPH</name>
<proteinExistence type="inferred from homology"/>